<reference evidence="8" key="1">
    <citation type="journal article" date="2013" name="Genome Announc.">
        <title>Draft genome sequence of Pseudozyma brasiliensis sp. nov. strain GHG001, a high producer of endo-1,4-xylanase isolated from an insect pest of sugarcane.</title>
        <authorList>
            <person name="Oliveira J.V.D.C."/>
            <person name="dos Santos R.A.C."/>
            <person name="Borges T.A."/>
            <person name="Riano-Pachon D.M."/>
            <person name="Goldman G.H."/>
        </authorList>
    </citation>
    <scope>NUCLEOTIDE SEQUENCE [LARGE SCALE GENOMIC DNA]</scope>
    <source>
        <strain evidence="8">GHG001</strain>
    </source>
</reference>
<dbReference type="Pfam" id="PF01150">
    <property type="entry name" value="GDA1_CD39"/>
    <property type="match status" value="1"/>
</dbReference>
<dbReference type="GO" id="GO:0016020">
    <property type="term" value="C:membrane"/>
    <property type="evidence" value="ECO:0007669"/>
    <property type="project" value="TreeGrafter"/>
</dbReference>
<keyword evidence="6" id="KW-1133">Transmembrane helix</keyword>
<feature type="compositionally biased region" description="Polar residues" evidence="5">
    <location>
        <begin position="1"/>
        <end position="20"/>
    </location>
</feature>
<feature type="region of interest" description="Disordered" evidence="5">
    <location>
        <begin position="726"/>
        <end position="754"/>
    </location>
</feature>
<dbReference type="PANTHER" id="PTHR11782:SF121">
    <property type="entry name" value="NUCLEOSIDE-DIPHOSPHATASE MIG-23"/>
    <property type="match status" value="1"/>
</dbReference>
<dbReference type="Gene3D" id="3.30.420.150">
    <property type="entry name" value="Exopolyphosphatase. Domain 2"/>
    <property type="match status" value="1"/>
</dbReference>
<accession>V5EMP8</accession>
<evidence type="ECO:0000256" key="4">
    <source>
        <dbReference type="PIRSR" id="PIRSR600407-2"/>
    </source>
</evidence>
<feature type="region of interest" description="Disordered" evidence="5">
    <location>
        <begin position="780"/>
        <end position="861"/>
    </location>
</feature>
<dbReference type="HOGENOM" id="CLU_304867_0_0_1"/>
<dbReference type="Gene3D" id="3.30.420.40">
    <property type="match status" value="1"/>
</dbReference>
<evidence type="ECO:0000256" key="2">
    <source>
        <dbReference type="ARBA" id="ARBA00022801"/>
    </source>
</evidence>
<keyword evidence="6" id="KW-0812">Transmembrane</keyword>
<feature type="active site" description="Proton acceptor" evidence="3">
    <location>
        <position position="249"/>
    </location>
</feature>
<dbReference type="AlphaFoldDB" id="V5EMP8"/>
<organism evidence="7 8">
    <name type="scientific">Kalmanozyma brasiliensis (strain GHG001)</name>
    <name type="common">Yeast</name>
    <name type="synonym">Pseudozyma brasiliensis</name>
    <dbReference type="NCBI Taxonomy" id="1365824"/>
    <lineage>
        <taxon>Eukaryota</taxon>
        <taxon>Fungi</taxon>
        <taxon>Dikarya</taxon>
        <taxon>Basidiomycota</taxon>
        <taxon>Ustilaginomycotina</taxon>
        <taxon>Ustilaginomycetes</taxon>
        <taxon>Ustilaginales</taxon>
        <taxon>Ustilaginaceae</taxon>
        <taxon>Kalmanozyma</taxon>
    </lineage>
</organism>
<dbReference type="EMBL" id="KI545873">
    <property type="protein sequence ID" value="EST06400.1"/>
    <property type="molecule type" value="Genomic_DNA"/>
</dbReference>
<dbReference type="Proteomes" id="UP000019377">
    <property type="component" value="Unassembled WGS sequence"/>
</dbReference>
<dbReference type="CDD" id="cd24039">
    <property type="entry name" value="ASKHA_NBD_YND1-like"/>
    <property type="match status" value="1"/>
</dbReference>
<evidence type="ECO:0000313" key="7">
    <source>
        <dbReference type="EMBL" id="EST06400.1"/>
    </source>
</evidence>
<evidence type="ECO:0000256" key="5">
    <source>
        <dbReference type="SAM" id="MobiDB-lite"/>
    </source>
</evidence>
<dbReference type="OrthoDB" id="6372431at2759"/>
<sequence>MSYSIQGSSSQPYGAYTFNTPVKRRQRAQVLQTSQQQQRRSSQSNHPSRRENIADAYTWNAAAKTNKPKPGSKLNESPLKDAVPGAAQLDAPASWLEGRKYAVLIDAGSSGSRMQVYSWKDPKLERALRASKGLDAKVLPKVEKGTWENSGVDWSHKVEPGLSSFGDRPAEVGNYLKGLLDHAEKIVPPSAWADTPIYVMATAGMRLLPDQQRTSVLFETCRYIREHTRFSLDGGGCEEHVQVISGEEEGLLGWISVNYLMDGFHIRGKKASLDGETDIMEGKSTFGFLDMGGASTQIAFEPSKKALQGDGAAAEADLTTVPLRMLDGTEVSHKVFVTTFLGYGTNKARDRYIDLLQSGAVKAHETSHTLSDPCLPNGLQLANVNVGGKTDLSLMGAGNFTACLESMHPLLDKEAVCDKPPCLFHGVHVPKIDFSVNHFIGVSEYWFSSHDVFGLGGVYDFVDFQKAAEGFCEKPWADLKKHLDAGDLFGPEVQLSRLQTQCFKAAWMVTVLHEGIGIPRIVDHKGAGDGTDHADQANDKGEQKNLFQSVNDINGFSVSWTLGKAVLEASRDIPPAPGSLPSPFDELSKTNPKLGKWDPFRPKWPTTGEGSAFPPALGETARHVSPISLIIMVAAFLILLLTCVCTRGRGPRASRRRAAMKDMLPPPLGTLGGFCSSKRTSRGDYVLANMEEAAGDASKSGFWSKLGKRAEFKSYSPTMEAEFGFNAEGSSEESSSGSSGSAGRGGSRTASRKRANAGVVGALGWPARRLAFALTSTFPSLSSRRKPRSKKRDSSLPISRDGAGSDGGLGHSARIASRRGATTPTMVRISRPASPTFTGMTTGAAISRPASRTSSRAPTPVLGHRLTSATLSTRSGAITPGGSVMASSVGPAGILSPSGPSSPLGERHARPGLFSASLSRVHSITDMTTIESGLLVAPATRTPSRQGSPSASGLSPMSELRREDGEIDV</sequence>
<dbReference type="GO" id="GO:0004382">
    <property type="term" value="F:GDP phosphatase activity"/>
    <property type="evidence" value="ECO:0007669"/>
    <property type="project" value="TreeGrafter"/>
</dbReference>
<feature type="compositionally biased region" description="Polar residues" evidence="5">
    <location>
        <begin position="941"/>
        <end position="955"/>
    </location>
</feature>
<feature type="compositionally biased region" description="Low complexity" evidence="5">
    <location>
        <begin position="844"/>
        <end position="860"/>
    </location>
</feature>
<dbReference type="GO" id="GO:0006256">
    <property type="term" value="P:UDP catabolic process"/>
    <property type="evidence" value="ECO:0007669"/>
    <property type="project" value="TreeGrafter"/>
</dbReference>
<dbReference type="PANTHER" id="PTHR11782">
    <property type="entry name" value="ADENOSINE/GUANOSINE DIPHOSPHATASE"/>
    <property type="match status" value="1"/>
</dbReference>
<dbReference type="GO" id="GO:0045134">
    <property type="term" value="F:UDP phosphatase activity"/>
    <property type="evidence" value="ECO:0007669"/>
    <property type="project" value="TreeGrafter"/>
</dbReference>
<dbReference type="STRING" id="1365824.V5EMP8"/>
<keyword evidence="2" id="KW-0378">Hydrolase</keyword>
<evidence type="ECO:0000256" key="1">
    <source>
        <dbReference type="ARBA" id="ARBA00009283"/>
    </source>
</evidence>
<protein>
    <recommendedName>
        <fullName evidence="9">Nucleoside phosphatase</fullName>
    </recommendedName>
</protein>
<dbReference type="eggNOG" id="KOG1386">
    <property type="taxonomic scope" value="Eukaryota"/>
</dbReference>
<keyword evidence="8" id="KW-1185">Reference proteome</keyword>
<comment type="similarity">
    <text evidence="1">Belongs to the GDA1/CD39 NTPase family.</text>
</comment>
<keyword evidence="6" id="KW-0472">Membrane</keyword>
<feature type="region of interest" description="Disordered" evidence="5">
    <location>
        <begin position="935"/>
        <end position="969"/>
    </location>
</feature>
<dbReference type="RefSeq" id="XP_016291389.1">
    <property type="nucleotide sequence ID" value="XM_016437839.1"/>
</dbReference>
<gene>
    <name evidence="7" type="ORF">PSEUBRA_SCAF3g03902</name>
</gene>
<feature type="compositionally biased region" description="Low complexity" evidence="5">
    <location>
        <begin position="28"/>
        <end position="46"/>
    </location>
</feature>
<evidence type="ECO:0000256" key="3">
    <source>
        <dbReference type="PIRSR" id="PIRSR600407-1"/>
    </source>
</evidence>
<feature type="binding site" evidence="4">
    <location>
        <begin position="293"/>
        <end position="297"/>
    </location>
    <ligand>
        <name>ATP</name>
        <dbReference type="ChEBI" id="CHEBI:30616"/>
    </ligand>
</feature>
<feature type="region of interest" description="Disordered" evidence="5">
    <location>
        <begin position="1"/>
        <end position="81"/>
    </location>
</feature>
<feature type="transmembrane region" description="Helical" evidence="6">
    <location>
        <begin position="627"/>
        <end position="646"/>
    </location>
</feature>
<evidence type="ECO:0000256" key="6">
    <source>
        <dbReference type="SAM" id="Phobius"/>
    </source>
</evidence>
<dbReference type="OMA" id="IPRIVDH"/>
<dbReference type="GeneID" id="27420517"/>
<evidence type="ECO:0000313" key="8">
    <source>
        <dbReference type="Proteomes" id="UP000019377"/>
    </source>
</evidence>
<keyword evidence="4" id="KW-0067">ATP-binding</keyword>
<feature type="compositionally biased region" description="Low complexity" evidence="5">
    <location>
        <begin position="727"/>
        <end position="739"/>
    </location>
</feature>
<proteinExistence type="inferred from homology"/>
<keyword evidence="4" id="KW-0547">Nucleotide-binding</keyword>
<dbReference type="InterPro" id="IPR000407">
    <property type="entry name" value="GDA1_CD39_NTPase"/>
</dbReference>
<dbReference type="GO" id="GO:0005524">
    <property type="term" value="F:ATP binding"/>
    <property type="evidence" value="ECO:0007669"/>
    <property type="project" value="UniProtKB-KW"/>
</dbReference>
<evidence type="ECO:0008006" key="9">
    <source>
        <dbReference type="Google" id="ProtNLM"/>
    </source>
</evidence>
<name>V5EMP8_KALBG</name>
<dbReference type="GO" id="GO:0017111">
    <property type="term" value="F:ribonucleoside triphosphate phosphatase activity"/>
    <property type="evidence" value="ECO:0007669"/>
    <property type="project" value="TreeGrafter"/>
</dbReference>
<dbReference type="GO" id="GO:0005794">
    <property type="term" value="C:Golgi apparatus"/>
    <property type="evidence" value="ECO:0007669"/>
    <property type="project" value="TreeGrafter"/>
</dbReference>
<feature type="compositionally biased region" description="Basic and acidic residues" evidence="5">
    <location>
        <begin position="959"/>
        <end position="969"/>
    </location>
</feature>
<dbReference type="GO" id="GO:0046036">
    <property type="term" value="P:CTP metabolic process"/>
    <property type="evidence" value="ECO:0007669"/>
    <property type="project" value="TreeGrafter"/>
</dbReference>